<evidence type="ECO:0000256" key="1">
    <source>
        <dbReference type="ARBA" id="ARBA00022690"/>
    </source>
</evidence>
<feature type="domain" description="Proteinase inhibitor I42 chagasin" evidence="3">
    <location>
        <begin position="16"/>
        <end position="102"/>
    </location>
</feature>
<comment type="caution">
    <text evidence="4">The sequence shown here is derived from an EMBL/GenBank/DDBJ whole genome shotgun (WGS) entry which is preliminary data.</text>
</comment>
<dbReference type="Pfam" id="PF09394">
    <property type="entry name" value="Inhibitor_I42"/>
    <property type="match status" value="1"/>
</dbReference>
<dbReference type="EMBL" id="AWQS01000264">
    <property type="protein sequence ID" value="EWT04354.1"/>
    <property type="molecule type" value="Genomic_DNA"/>
</dbReference>
<dbReference type="InterPro" id="IPR018990">
    <property type="entry name" value="Prot_inh_I42_chagasin"/>
</dbReference>
<keyword evidence="5" id="KW-1185">Reference proteome</keyword>
<evidence type="ECO:0000313" key="4">
    <source>
        <dbReference type="EMBL" id="EWT04354.1"/>
    </source>
</evidence>
<dbReference type="RefSeq" id="WP_034721032.1">
    <property type="nucleotide sequence ID" value="NZ_AWQS01000264.1"/>
</dbReference>
<protein>
    <recommendedName>
        <fullName evidence="3">Proteinase inhibitor I42 chagasin domain-containing protein</fullName>
    </recommendedName>
</protein>
<dbReference type="InterPro" id="IPR036331">
    <property type="entry name" value="Chagasin-like_sf"/>
</dbReference>
<reference evidence="5" key="1">
    <citation type="submission" date="2013-08" db="EMBL/GenBank/DDBJ databases">
        <title>Intrasporangium oryzae NRRL B-24470.</title>
        <authorList>
            <person name="Liu H."/>
            <person name="Wang G."/>
        </authorList>
    </citation>
    <scope>NUCLEOTIDE SEQUENCE [LARGE SCALE GENOMIC DNA]</scope>
    <source>
        <strain evidence="5">Q5-1</strain>
    </source>
</reference>
<dbReference type="SUPFAM" id="SSF141066">
    <property type="entry name" value="ICP-like"/>
    <property type="match status" value="1"/>
</dbReference>
<dbReference type="AlphaFoldDB" id="W9GKD2"/>
<evidence type="ECO:0000256" key="2">
    <source>
        <dbReference type="ARBA" id="ARBA00022704"/>
    </source>
</evidence>
<sequence length="103" mass="11329">MQHVISEPPDGARIQVAPGDEVVLRLGQQSGGGYLWTLAEVPQFLSVLATEVEQVERAQPGLLRTAALGLRATRAGTGDVVVTLRRPWEVEPVEQRRIHIEVR</sequence>
<accession>W9GKD2</accession>
<evidence type="ECO:0000313" key="5">
    <source>
        <dbReference type="Proteomes" id="UP000019494"/>
    </source>
</evidence>
<proteinExistence type="predicted"/>
<dbReference type="OrthoDB" id="5145693at2"/>
<gene>
    <name evidence="4" type="ORF">N864_14205</name>
</gene>
<keyword evidence="1" id="KW-0646">Protease inhibitor</keyword>
<keyword evidence="2" id="KW-0789">Thiol protease inhibitor</keyword>
<organism evidence="4 5">
    <name type="scientific">Intrasporangium chromatireducens Q5-1</name>
    <dbReference type="NCBI Taxonomy" id="584657"/>
    <lineage>
        <taxon>Bacteria</taxon>
        <taxon>Bacillati</taxon>
        <taxon>Actinomycetota</taxon>
        <taxon>Actinomycetes</taxon>
        <taxon>Micrococcales</taxon>
        <taxon>Intrasporangiaceae</taxon>
        <taxon>Intrasporangium</taxon>
    </lineage>
</organism>
<evidence type="ECO:0000259" key="3">
    <source>
        <dbReference type="Pfam" id="PF09394"/>
    </source>
</evidence>
<dbReference type="GO" id="GO:0004869">
    <property type="term" value="F:cysteine-type endopeptidase inhibitor activity"/>
    <property type="evidence" value="ECO:0007669"/>
    <property type="project" value="UniProtKB-KW"/>
</dbReference>
<name>W9GKD2_9MICO</name>
<dbReference type="Gene3D" id="2.60.40.2020">
    <property type="match status" value="1"/>
</dbReference>
<dbReference type="Proteomes" id="UP000019494">
    <property type="component" value="Unassembled WGS sequence"/>
</dbReference>